<dbReference type="InterPro" id="IPR036465">
    <property type="entry name" value="vWFA_dom_sf"/>
</dbReference>
<organism evidence="4 5">
    <name type="scientific">Reticulibacter mediterranei</name>
    <dbReference type="NCBI Taxonomy" id="2778369"/>
    <lineage>
        <taxon>Bacteria</taxon>
        <taxon>Bacillati</taxon>
        <taxon>Chloroflexota</taxon>
        <taxon>Ktedonobacteria</taxon>
        <taxon>Ktedonobacterales</taxon>
        <taxon>Reticulibacteraceae</taxon>
        <taxon>Reticulibacter</taxon>
    </lineage>
</organism>
<sequence length="824" mass="89178">MKALSHACSFIGIVLSAIFIVTALALLPMHAWARQLVPGMTGNTQGSVTILVLDMSGSMAQNDPDGLRCSAANAFIDLSGPGNFIGVVGLNGDGTTGGTHDFPLAQTWAPPGEMATPLQRQSLQNTLREKSQRCQPQNTTPTYDALNKALDMLKQATRGGSLPGSVVLLTDGVPDPGTSAQINAIQSDLLPQFKQHSWGIDTIALGPDGPVPAGTPFQAFHAFLSGLSNATSGKFYDDAQGVIQGQPSPFNIAPFFVDIFARHNHRTLGDTIGLTQVDGSESRSFSVTNYTDNLDVVVLKDQPGTQVSLQDPSGHAVTAQPGVFVSRADPHYVIYSIDRPQPGSWVVNVNGSGQFLMKSLKTSSLGLSELNVTQANLQVSAQSALALGQPAIIRTNLLSHGEPVSDPSIMLNGHIAYNGTMGTYSQDFTLNDKNSPGTYMGTMNLPENAPAGSYDITVNAYTVSLSNPLGSQVRSVRIEHFPEPYLLSLPAHQPTTGEVALSAIQWDPVLRTLYSLPLANWLSSWPLQHFSVQPTADLTGQVELYQQPYSGGEVRAELLAPGEHVATPVNVINEGGGRFHLPLSVARSGLYTVVFHTRGSFAESYGDFGTIQRQVRITLTPANWTQELFAWFVTALYGLLLLILLLFIRFCVLPHPFGEARASREGEYIGSVRFNRARRGPFQRLLRPNLLRSLHAGMPAGLCFRFKRGGGIEVRPEGQAANWQKGDGAHLQPSFQEEHELHYRPAGSDDPVASEEPVIYRVASSPQAGASAEENETLSAGGWPEYEEERWSTGPFADEDNDNATQKSRRERRGKRANEGEFDW</sequence>
<dbReference type="RefSeq" id="WP_220211598.1">
    <property type="nucleotide sequence ID" value="NZ_BNJK01000004.1"/>
</dbReference>
<keyword evidence="5" id="KW-1185">Reference proteome</keyword>
<dbReference type="AlphaFoldDB" id="A0A8J3J2B9"/>
<accession>A0A8J3J2B9</accession>
<dbReference type="SUPFAM" id="SSF53300">
    <property type="entry name" value="vWA-like"/>
    <property type="match status" value="1"/>
</dbReference>
<keyword evidence="2" id="KW-1133">Transmembrane helix</keyword>
<protein>
    <recommendedName>
        <fullName evidence="3">VWFA domain-containing protein</fullName>
    </recommendedName>
</protein>
<dbReference type="CDD" id="cd00198">
    <property type="entry name" value="vWFA"/>
    <property type="match status" value="1"/>
</dbReference>
<dbReference type="Pfam" id="PF13519">
    <property type="entry name" value="VWA_2"/>
    <property type="match status" value="1"/>
</dbReference>
<dbReference type="InterPro" id="IPR002035">
    <property type="entry name" value="VWF_A"/>
</dbReference>
<evidence type="ECO:0000313" key="4">
    <source>
        <dbReference type="EMBL" id="GHP01026.1"/>
    </source>
</evidence>
<keyword evidence="2" id="KW-0472">Membrane</keyword>
<dbReference type="Gene3D" id="3.40.50.410">
    <property type="entry name" value="von Willebrand factor, type A domain"/>
    <property type="match status" value="1"/>
</dbReference>
<feature type="region of interest" description="Disordered" evidence="1">
    <location>
        <begin position="765"/>
        <end position="824"/>
    </location>
</feature>
<feature type="transmembrane region" description="Helical" evidence="2">
    <location>
        <begin position="628"/>
        <end position="652"/>
    </location>
</feature>
<evidence type="ECO:0000256" key="1">
    <source>
        <dbReference type="SAM" id="MobiDB-lite"/>
    </source>
</evidence>
<feature type="domain" description="VWFA" evidence="3">
    <location>
        <begin position="48"/>
        <end position="206"/>
    </location>
</feature>
<name>A0A8J3J2B9_9CHLR</name>
<evidence type="ECO:0000313" key="5">
    <source>
        <dbReference type="Proteomes" id="UP000597444"/>
    </source>
</evidence>
<dbReference type="PROSITE" id="PS50234">
    <property type="entry name" value="VWFA"/>
    <property type="match status" value="1"/>
</dbReference>
<dbReference type="EMBL" id="BNJK01000004">
    <property type="protein sequence ID" value="GHP01026.1"/>
    <property type="molecule type" value="Genomic_DNA"/>
</dbReference>
<evidence type="ECO:0000256" key="2">
    <source>
        <dbReference type="SAM" id="Phobius"/>
    </source>
</evidence>
<comment type="caution">
    <text evidence="4">The sequence shown here is derived from an EMBL/GenBank/DDBJ whole genome shotgun (WGS) entry which is preliminary data.</text>
</comment>
<reference evidence="4" key="1">
    <citation type="submission" date="2020-10" db="EMBL/GenBank/DDBJ databases">
        <title>Taxonomic study of unclassified bacteria belonging to the class Ktedonobacteria.</title>
        <authorList>
            <person name="Yabe S."/>
            <person name="Wang C.M."/>
            <person name="Zheng Y."/>
            <person name="Sakai Y."/>
            <person name="Cavaletti L."/>
            <person name="Monciardini P."/>
            <person name="Donadio S."/>
        </authorList>
    </citation>
    <scope>NUCLEOTIDE SEQUENCE</scope>
    <source>
        <strain evidence="4">ID150040</strain>
    </source>
</reference>
<evidence type="ECO:0000259" key="3">
    <source>
        <dbReference type="PROSITE" id="PS50234"/>
    </source>
</evidence>
<gene>
    <name evidence="4" type="ORF">KSF_110730</name>
</gene>
<dbReference type="Proteomes" id="UP000597444">
    <property type="component" value="Unassembled WGS sequence"/>
</dbReference>
<proteinExistence type="predicted"/>
<keyword evidence="2" id="KW-0812">Transmembrane</keyword>